<dbReference type="AlphaFoldDB" id="A0ABD1FCL5"/>
<reference evidence="7 8" key="1">
    <citation type="submission" date="2024-05" db="EMBL/GenBank/DDBJ databases">
        <title>Genetic variation in Jamaican populations of the coffee berry borer (Hypothenemus hampei).</title>
        <authorList>
            <person name="Errbii M."/>
            <person name="Myrie A."/>
        </authorList>
    </citation>
    <scope>NUCLEOTIDE SEQUENCE [LARGE SCALE GENOMIC DNA]</scope>
    <source>
        <strain evidence="7">JA-Hopewell-2020-01-JO</strain>
        <tissue evidence="7">Whole body</tissue>
    </source>
</reference>
<keyword evidence="8" id="KW-1185">Reference proteome</keyword>
<dbReference type="InterPro" id="IPR006214">
    <property type="entry name" value="Bax_inhibitor_1-related"/>
</dbReference>
<feature type="transmembrane region" description="Helical" evidence="5">
    <location>
        <begin position="113"/>
        <end position="132"/>
    </location>
</feature>
<evidence type="ECO:0000256" key="3">
    <source>
        <dbReference type="ARBA" id="ARBA00022989"/>
    </source>
</evidence>
<feature type="region of interest" description="Disordered" evidence="6">
    <location>
        <begin position="1"/>
        <end position="45"/>
    </location>
</feature>
<keyword evidence="2 5" id="KW-0812">Transmembrane</keyword>
<keyword evidence="4 5" id="KW-0472">Membrane</keyword>
<comment type="caution">
    <text evidence="7">The sequence shown here is derived from an EMBL/GenBank/DDBJ whole genome shotgun (WGS) entry which is preliminary data.</text>
</comment>
<evidence type="ECO:0000256" key="6">
    <source>
        <dbReference type="SAM" id="MobiDB-lite"/>
    </source>
</evidence>
<dbReference type="PANTHER" id="PTHR23291:SF47">
    <property type="entry name" value="TRANSMEMBRANE BAX INHIBITOR MOTIF CONTAINING 7"/>
    <property type="match status" value="1"/>
</dbReference>
<organism evidence="7 8">
    <name type="scientific">Hypothenemus hampei</name>
    <name type="common">Coffee berry borer</name>
    <dbReference type="NCBI Taxonomy" id="57062"/>
    <lineage>
        <taxon>Eukaryota</taxon>
        <taxon>Metazoa</taxon>
        <taxon>Ecdysozoa</taxon>
        <taxon>Arthropoda</taxon>
        <taxon>Hexapoda</taxon>
        <taxon>Insecta</taxon>
        <taxon>Pterygota</taxon>
        <taxon>Neoptera</taxon>
        <taxon>Endopterygota</taxon>
        <taxon>Coleoptera</taxon>
        <taxon>Polyphaga</taxon>
        <taxon>Cucujiformia</taxon>
        <taxon>Curculionidae</taxon>
        <taxon>Scolytinae</taxon>
        <taxon>Hypothenemus</taxon>
    </lineage>
</organism>
<protein>
    <submittedName>
        <fullName evidence="7">Uncharacterized protein</fullName>
    </submittedName>
</protein>
<accession>A0ABD1FCL5</accession>
<feature type="transmembrane region" description="Helical" evidence="5">
    <location>
        <begin position="201"/>
        <end position="222"/>
    </location>
</feature>
<evidence type="ECO:0000256" key="1">
    <source>
        <dbReference type="ARBA" id="ARBA00004141"/>
    </source>
</evidence>
<dbReference type="Proteomes" id="UP001566132">
    <property type="component" value="Unassembled WGS sequence"/>
</dbReference>
<evidence type="ECO:0000256" key="2">
    <source>
        <dbReference type="ARBA" id="ARBA00022692"/>
    </source>
</evidence>
<feature type="transmembrane region" description="Helical" evidence="5">
    <location>
        <begin position="144"/>
        <end position="163"/>
    </location>
</feature>
<proteinExistence type="inferred from homology"/>
<sequence>MNKPGVDNERNEYPTKISDAIDDSDTPEQKTIYQPPGPESSDSKNYSNYVPPTHILLSPEDPSRTFDFSDKSIRRNFVRKVFAILIAQLAITAGFIALFCFEQNSKKFIRKNSGLIIISAITTFVIIIILACSSNLRRKTPANYIFLIIFTISAGFTVGIISSFYDTDIVLWAVGMTAVVCLSLTIFAFQSKWDFTGCSGTLLVLLVILLLFGIFYSLPFFHRNISDLLYGSLGALVFSFCLVYDIQIMMGGNHKYALSPEEYIFAALNLYLDVINLFLFILRILSKFR</sequence>
<feature type="transmembrane region" description="Helical" evidence="5">
    <location>
        <begin position="169"/>
        <end position="189"/>
    </location>
</feature>
<dbReference type="CDD" id="cd10428">
    <property type="entry name" value="LFG_like"/>
    <property type="match status" value="1"/>
</dbReference>
<dbReference type="PANTHER" id="PTHR23291">
    <property type="entry name" value="BAX INHIBITOR-RELATED"/>
    <property type="match status" value="1"/>
</dbReference>
<dbReference type="Pfam" id="PF01027">
    <property type="entry name" value="Bax1-I"/>
    <property type="match status" value="1"/>
</dbReference>
<feature type="transmembrane region" description="Helical" evidence="5">
    <location>
        <begin position="228"/>
        <end position="251"/>
    </location>
</feature>
<evidence type="ECO:0000313" key="7">
    <source>
        <dbReference type="EMBL" id="KAL1516997.1"/>
    </source>
</evidence>
<feature type="compositionally biased region" description="Basic and acidic residues" evidence="6">
    <location>
        <begin position="1"/>
        <end position="13"/>
    </location>
</feature>
<gene>
    <name evidence="7" type="ORF">ABEB36_000820</name>
</gene>
<evidence type="ECO:0000256" key="4">
    <source>
        <dbReference type="ARBA" id="ARBA00023136"/>
    </source>
</evidence>
<dbReference type="EMBL" id="JBDJPC010000001">
    <property type="protein sequence ID" value="KAL1516997.1"/>
    <property type="molecule type" value="Genomic_DNA"/>
</dbReference>
<comment type="subcellular location">
    <subcellularLocation>
        <location evidence="1">Membrane</location>
        <topology evidence="1">Multi-pass membrane protein</topology>
    </subcellularLocation>
</comment>
<evidence type="ECO:0000313" key="8">
    <source>
        <dbReference type="Proteomes" id="UP001566132"/>
    </source>
</evidence>
<dbReference type="GO" id="GO:0016020">
    <property type="term" value="C:membrane"/>
    <property type="evidence" value="ECO:0007669"/>
    <property type="project" value="UniProtKB-SubCell"/>
</dbReference>
<evidence type="ECO:0000256" key="5">
    <source>
        <dbReference type="RuleBase" id="RU004379"/>
    </source>
</evidence>
<name>A0ABD1FCL5_HYPHA</name>
<comment type="similarity">
    <text evidence="5">Belongs to the BI1 family.</text>
</comment>
<keyword evidence="3 5" id="KW-1133">Transmembrane helix</keyword>
<feature type="transmembrane region" description="Helical" evidence="5">
    <location>
        <begin position="263"/>
        <end position="285"/>
    </location>
</feature>
<feature type="transmembrane region" description="Helical" evidence="5">
    <location>
        <begin position="81"/>
        <end position="101"/>
    </location>
</feature>